<protein>
    <submittedName>
        <fullName evidence="1">Uncharacterized protein</fullName>
    </submittedName>
</protein>
<comment type="caution">
    <text evidence="1">The sequence shown here is derived from an EMBL/GenBank/DDBJ whole genome shotgun (WGS) entry which is preliminary data.</text>
</comment>
<dbReference type="AlphaFoldDB" id="A0A371EV05"/>
<name>A0A371EV05_MUCPR</name>
<dbReference type="Proteomes" id="UP000257109">
    <property type="component" value="Unassembled WGS sequence"/>
</dbReference>
<gene>
    <name evidence="1" type="ORF">CR513_50954</name>
</gene>
<reference evidence="1" key="1">
    <citation type="submission" date="2018-05" db="EMBL/GenBank/DDBJ databases">
        <title>Draft genome of Mucuna pruriens seed.</title>
        <authorList>
            <person name="Nnadi N.E."/>
            <person name="Vos R."/>
            <person name="Hasami M.H."/>
            <person name="Devisetty U.K."/>
            <person name="Aguiy J.C."/>
        </authorList>
    </citation>
    <scope>NUCLEOTIDE SEQUENCE [LARGE SCALE GENOMIC DNA]</scope>
    <source>
        <strain evidence="1">JCA_2017</strain>
    </source>
</reference>
<sequence length="173" mass="19818">MNFSNGNFIFLRTTPFDETWPSWKKGSHIFKIATSKIRNSHDRAIWISPRVRIILAEHWGSMDFQNKSFIVKANRAIDKGASTYCGESISTSTHYEKMSNLTFNCVLIVGGKNAKGNVYGLGKLTSKFMHSTRILTNLIEMPMVEQMEEMRETIHKLNNELLEKKANEKSLVD</sequence>
<evidence type="ECO:0000313" key="2">
    <source>
        <dbReference type="Proteomes" id="UP000257109"/>
    </source>
</evidence>
<feature type="non-terminal residue" evidence="1">
    <location>
        <position position="1"/>
    </location>
</feature>
<organism evidence="1 2">
    <name type="scientific">Mucuna pruriens</name>
    <name type="common">Velvet bean</name>
    <name type="synonym">Dolichos pruriens</name>
    <dbReference type="NCBI Taxonomy" id="157652"/>
    <lineage>
        <taxon>Eukaryota</taxon>
        <taxon>Viridiplantae</taxon>
        <taxon>Streptophyta</taxon>
        <taxon>Embryophyta</taxon>
        <taxon>Tracheophyta</taxon>
        <taxon>Spermatophyta</taxon>
        <taxon>Magnoliopsida</taxon>
        <taxon>eudicotyledons</taxon>
        <taxon>Gunneridae</taxon>
        <taxon>Pentapetalae</taxon>
        <taxon>rosids</taxon>
        <taxon>fabids</taxon>
        <taxon>Fabales</taxon>
        <taxon>Fabaceae</taxon>
        <taxon>Papilionoideae</taxon>
        <taxon>50 kb inversion clade</taxon>
        <taxon>NPAAA clade</taxon>
        <taxon>indigoferoid/millettioid clade</taxon>
        <taxon>Phaseoleae</taxon>
        <taxon>Mucuna</taxon>
    </lineage>
</organism>
<proteinExistence type="predicted"/>
<keyword evidence="2" id="KW-1185">Reference proteome</keyword>
<dbReference type="EMBL" id="QJKJ01011932">
    <property type="protein sequence ID" value="RDX69872.1"/>
    <property type="molecule type" value="Genomic_DNA"/>
</dbReference>
<evidence type="ECO:0000313" key="1">
    <source>
        <dbReference type="EMBL" id="RDX69872.1"/>
    </source>
</evidence>
<accession>A0A371EV05</accession>